<protein>
    <submittedName>
        <fullName evidence="2">Uncharacterized protein</fullName>
    </submittedName>
</protein>
<comment type="caution">
    <text evidence="2">The sequence shown here is derived from an EMBL/GenBank/DDBJ whole genome shotgun (WGS) entry which is preliminary data.</text>
</comment>
<organism evidence="2 3">
    <name type="scientific">Massilia mucilaginosa</name>
    <dbReference type="NCBI Taxonomy" id="2609282"/>
    <lineage>
        <taxon>Bacteria</taxon>
        <taxon>Pseudomonadati</taxon>
        <taxon>Pseudomonadota</taxon>
        <taxon>Betaproteobacteria</taxon>
        <taxon>Burkholderiales</taxon>
        <taxon>Oxalobacteraceae</taxon>
        <taxon>Telluria group</taxon>
        <taxon>Massilia</taxon>
    </lineage>
</organism>
<evidence type="ECO:0000256" key="1">
    <source>
        <dbReference type="SAM" id="MobiDB-lite"/>
    </source>
</evidence>
<evidence type="ECO:0000313" key="2">
    <source>
        <dbReference type="EMBL" id="NHZ88683.1"/>
    </source>
</evidence>
<keyword evidence="3" id="KW-1185">Reference proteome</keyword>
<proteinExistence type="predicted"/>
<dbReference type="RefSeq" id="WP_166871719.1">
    <property type="nucleotide sequence ID" value="NZ_WHJH01000005.1"/>
</dbReference>
<name>A0ABX0NP99_9BURK</name>
<feature type="compositionally biased region" description="Polar residues" evidence="1">
    <location>
        <begin position="61"/>
        <end position="73"/>
    </location>
</feature>
<accession>A0ABX0NP99</accession>
<evidence type="ECO:0000313" key="3">
    <source>
        <dbReference type="Proteomes" id="UP000609726"/>
    </source>
</evidence>
<reference evidence="2 3" key="1">
    <citation type="submission" date="2019-10" db="EMBL/GenBank/DDBJ databases">
        <title>Taxonomy of Antarctic Massilia spp.: description of Massilia rubra sp. nov., Massilia aquatica sp. nov., Massilia mucilaginosa sp. nov., Massilia frigida sp. nov. isolated from streams, lakes and regoliths.</title>
        <authorList>
            <person name="Holochova P."/>
            <person name="Sedlacek I."/>
            <person name="Kralova S."/>
            <person name="Maslanova I."/>
            <person name="Busse H.-J."/>
            <person name="Stankova E."/>
            <person name="Vrbovska V."/>
            <person name="Kovarovic V."/>
            <person name="Bartak M."/>
            <person name="Svec P."/>
            <person name="Pantucek R."/>
        </authorList>
    </citation>
    <scope>NUCLEOTIDE SEQUENCE [LARGE SCALE GENOMIC DNA]</scope>
    <source>
        <strain evidence="2 3">CCM 8733</strain>
    </source>
</reference>
<gene>
    <name evidence="2" type="ORF">F2P45_06540</name>
</gene>
<feature type="region of interest" description="Disordered" evidence="1">
    <location>
        <begin position="52"/>
        <end position="76"/>
    </location>
</feature>
<dbReference type="EMBL" id="WHJH01000005">
    <property type="protein sequence ID" value="NHZ88683.1"/>
    <property type="molecule type" value="Genomic_DNA"/>
</dbReference>
<dbReference type="Proteomes" id="UP000609726">
    <property type="component" value="Unassembled WGS sequence"/>
</dbReference>
<sequence>MITDLRCAEHDTRKIESLLLGHEIARNYFRGELYDWLGNRFDEILLEQKTGEPVKLDAKTSSRGPPASRNTTPPWAPFASDAQVFCHPGCAALLGPDDGVSGLE</sequence>